<keyword evidence="4" id="KW-1185">Reference proteome</keyword>
<feature type="region of interest" description="Disordered" evidence="1">
    <location>
        <begin position="1"/>
        <end position="34"/>
    </location>
</feature>
<dbReference type="Pfam" id="PF07728">
    <property type="entry name" value="AAA_5"/>
    <property type="match status" value="1"/>
</dbReference>
<organism evidence="3 4">
    <name type="scientific">Actinomadura gamaensis</name>
    <dbReference type="NCBI Taxonomy" id="1763541"/>
    <lineage>
        <taxon>Bacteria</taxon>
        <taxon>Bacillati</taxon>
        <taxon>Actinomycetota</taxon>
        <taxon>Actinomycetes</taxon>
        <taxon>Streptosporangiales</taxon>
        <taxon>Thermomonosporaceae</taxon>
        <taxon>Actinomadura</taxon>
    </lineage>
</organism>
<feature type="compositionally biased region" description="Low complexity" evidence="1">
    <location>
        <begin position="1"/>
        <end position="23"/>
    </location>
</feature>
<evidence type="ECO:0000259" key="2">
    <source>
        <dbReference type="Pfam" id="PF07728"/>
    </source>
</evidence>
<dbReference type="RefSeq" id="WP_378263412.1">
    <property type="nucleotide sequence ID" value="NZ_JBHSIT010000014.1"/>
</dbReference>
<feature type="domain" description="ATPase dynein-related AAA" evidence="2">
    <location>
        <begin position="190"/>
        <end position="318"/>
    </location>
</feature>
<dbReference type="Proteomes" id="UP001595872">
    <property type="component" value="Unassembled WGS sequence"/>
</dbReference>
<evidence type="ECO:0000313" key="4">
    <source>
        <dbReference type="Proteomes" id="UP001595872"/>
    </source>
</evidence>
<reference evidence="4" key="1">
    <citation type="journal article" date="2019" name="Int. J. Syst. Evol. Microbiol.">
        <title>The Global Catalogue of Microorganisms (GCM) 10K type strain sequencing project: providing services to taxonomists for standard genome sequencing and annotation.</title>
        <authorList>
            <consortium name="The Broad Institute Genomics Platform"/>
            <consortium name="The Broad Institute Genome Sequencing Center for Infectious Disease"/>
            <person name="Wu L."/>
            <person name="Ma J."/>
        </authorList>
    </citation>
    <scope>NUCLEOTIDE SEQUENCE [LARGE SCALE GENOMIC DNA]</scope>
    <source>
        <strain evidence="4">KLKA75</strain>
    </source>
</reference>
<evidence type="ECO:0000313" key="3">
    <source>
        <dbReference type="EMBL" id="MFC4912965.1"/>
    </source>
</evidence>
<accession>A0ABV9U8S4</accession>
<dbReference type="SUPFAM" id="SSF52540">
    <property type="entry name" value="P-loop containing nucleoside triphosphate hydrolases"/>
    <property type="match status" value="1"/>
</dbReference>
<name>A0ABV9U8S4_9ACTN</name>
<sequence length="417" mass="43043">MTTTSDTAATPPTMPTTPTAPGTPGTGTGSVPRLGQGELRRRVAAHLVARPGEAFTPGEIARTLGRSSGAVANALSTLLRNGQAEQVGANPRRFRALPATVHATTTGGTAGSAEPVKAASPTHSPPASPPNSPASGPATAPPAAPTAERSFRRGETVTRPNGQAYYPRTLADLPDVAALQKLRAASIPALLYGPPGTGKTSLIEAAFPDLITVAGDGDTTVSDFIGEYTQAAGGGYEFVYGPLVTAMTEGRALLIDDATLISPKVLAVVYPAMDGRRQIIVKAHKGETITATPGFYVVAGHNPGVHGAVLTEALASRFAAQIRVSTDYDLARTLKIEPRAVRVARNLAKRQESGEIGWAPQLRELIAFQKIAGVLGPEAAVANLLGVAPEDDREVVAEVLSAVYGRAITPLSLGQQI</sequence>
<dbReference type="EMBL" id="JBHSIT010000014">
    <property type="protein sequence ID" value="MFC4912965.1"/>
    <property type="molecule type" value="Genomic_DNA"/>
</dbReference>
<comment type="caution">
    <text evidence="3">The sequence shown here is derived from an EMBL/GenBank/DDBJ whole genome shotgun (WGS) entry which is preliminary data.</text>
</comment>
<evidence type="ECO:0000256" key="1">
    <source>
        <dbReference type="SAM" id="MobiDB-lite"/>
    </source>
</evidence>
<feature type="region of interest" description="Disordered" evidence="1">
    <location>
        <begin position="104"/>
        <end position="165"/>
    </location>
</feature>
<feature type="compositionally biased region" description="Pro residues" evidence="1">
    <location>
        <begin position="123"/>
        <end position="132"/>
    </location>
</feature>
<dbReference type="InterPro" id="IPR011704">
    <property type="entry name" value="ATPase_dyneun-rel_AAA"/>
</dbReference>
<dbReference type="PANTHER" id="PTHR42759">
    <property type="entry name" value="MOXR FAMILY PROTEIN"/>
    <property type="match status" value="1"/>
</dbReference>
<dbReference type="InterPro" id="IPR050764">
    <property type="entry name" value="CbbQ/NirQ/NorQ/GpvN"/>
</dbReference>
<protein>
    <submittedName>
        <fullName evidence="3">AAA family ATPase</fullName>
    </submittedName>
</protein>
<dbReference type="PANTHER" id="PTHR42759:SF1">
    <property type="entry name" value="MAGNESIUM-CHELATASE SUBUNIT CHLD"/>
    <property type="match status" value="1"/>
</dbReference>
<dbReference type="InterPro" id="IPR027417">
    <property type="entry name" value="P-loop_NTPase"/>
</dbReference>
<gene>
    <name evidence="3" type="ORF">ACFPCY_37090</name>
</gene>
<dbReference type="Gene3D" id="3.40.50.300">
    <property type="entry name" value="P-loop containing nucleotide triphosphate hydrolases"/>
    <property type="match status" value="1"/>
</dbReference>
<proteinExistence type="predicted"/>